<keyword evidence="2" id="KW-1185">Reference proteome</keyword>
<dbReference type="AlphaFoldDB" id="A0A0M0LI99"/>
<dbReference type="STRING" id="284581.AMD01_01335"/>
<gene>
    <name evidence="1" type="ORF">AMD01_01335</name>
</gene>
<reference evidence="2" key="1">
    <citation type="submission" date="2015-08" db="EMBL/GenBank/DDBJ databases">
        <title>Fjat-14210 dsm16467.</title>
        <authorList>
            <person name="Liu B."/>
            <person name="Wang J."/>
            <person name="Zhu Y."/>
            <person name="Liu G."/>
            <person name="Chen Q."/>
            <person name="Chen Z."/>
            <person name="Lan J."/>
            <person name="Che J."/>
            <person name="Ge C."/>
            <person name="Shi H."/>
            <person name="Pan Z."/>
            <person name="Liu X."/>
        </authorList>
    </citation>
    <scope>NUCLEOTIDE SEQUENCE [LARGE SCALE GENOMIC DNA]</scope>
    <source>
        <strain evidence="2">DSM 16467</strain>
    </source>
</reference>
<evidence type="ECO:0000313" key="2">
    <source>
        <dbReference type="Proteomes" id="UP000037558"/>
    </source>
</evidence>
<sequence>MEVDTLITNVPPNNLNIHELQKRLNKRFVKGEFTELCSDKVFHKQNWRLNYPNKADNKATFYGAIVKEVCEGRKNMGANN</sequence>
<dbReference type="InterPro" id="IPR008441">
    <property type="entry name" value="AfumC-like_glycosyl_Trfase"/>
</dbReference>
<name>A0A0M0LI99_9BACI</name>
<evidence type="ECO:0000313" key="1">
    <source>
        <dbReference type="EMBL" id="KOO50428.1"/>
    </source>
</evidence>
<organism evidence="1 2">
    <name type="scientific">Priestia koreensis</name>
    <dbReference type="NCBI Taxonomy" id="284581"/>
    <lineage>
        <taxon>Bacteria</taxon>
        <taxon>Bacillati</taxon>
        <taxon>Bacillota</taxon>
        <taxon>Bacilli</taxon>
        <taxon>Bacillales</taxon>
        <taxon>Bacillaceae</taxon>
        <taxon>Priestia</taxon>
    </lineage>
</organism>
<dbReference type="GO" id="GO:0016757">
    <property type="term" value="F:glycosyltransferase activity"/>
    <property type="evidence" value="ECO:0007669"/>
    <property type="project" value="InterPro"/>
</dbReference>
<dbReference type="Proteomes" id="UP000037558">
    <property type="component" value="Unassembled WGS sequence"/>
</dbReference>
<accession>A0A0M0LI99</accession>
<dbReference type="Pfam" id="PF05704">
    <property type="entry name" value="Caps_synth"/>
    <property type="match status" value="1"/>
</dbReference>
<proteinExistence type="predicted"/>
<protein>
    <submittedName>
        <fullName evidence="1">Uncharacterized protein</fullName>
    </submittedName>
</protein>
<dbReference type="PATRIC" id="fig|284581.3.peg.520"/>
<comment type="caution">
    <text evidence="1">The sequence shown here is derived from an EMBL/GenBank/DDBJ whole genome shotgun (WGS) entry which is preliminary data.</text>
</comment>
<dbReference type="EMBL" id="LILC01000002">
    <property type="protein sequence ID" value="KOO50428.1"/>
    <property type="molecule type" value="Genomic_DNA"/>
</dbReference>